<dbReference type="OrthoDB" id="9814088at2"/>
<dbReference type="AlphaFoldDB" id="A0A090CYM4"/>
<dbReference type="Gene3D" id="3.40.50.300">
    <property type="entry name" value="P-loop containing nucleotide triphosphate hydrolases"/>
    <property type="match status" value="1"/>
</dbReference>
<dbReference type="Gene3D" id="3.40.50.10810">
    <property type="entry name" value="Tandem AAA-ATPase domain"/>
    <property type="match status" value="1"/>
</dbReference>
<evidence type="ECO:0000313" key="8">
    <source>
        <dbReference type="EMBL" id="CDR33581.1"/>
    </source>
</evidence>
<keyword evidence="2 8" id="KW-0378">Hydrolase</keyword>
<feature type="coiled-coil region" evidence="5">
    <location>
        <begin position="864"/>
        <end position="891"/>
    </location>
</feature>
<dbReference type="CDD" id="cd18011">
    <property type="entry name" value="DEXDc_RapA"/>
    <property type="match status" value="1"/>
</dbReference>
<feature type="domain" description="Helicase ATP-binding" evidence="6">
    <location>
        <begin position="49"/>
        <end position="218"/>
    </location>
</feature>
<dbReference type="GO" id="GO:0004386">
    <property type="term" value="F:helicase activity"/>
    <property type="evidence" value="ECO:0007669"/>
    <property type="project" value="UniProtKB-KW"/>
</dbReference>
<evidence type="ECO:0000256" key="4">
    <source>
        <dbReference type="ARBA" id="ARBA00022840"/>
    </source>
</evidence>
<keyword evidence="5" id="KW-0175">Coiled coil</keyword>
<dbReference type="InterPro" id="IPR038718">
    <property type="entry name" value="SNF2-like_sf"/>
</dbReference>
<evidence type="ECO:0000256" key="5">
    <source>
        <dbReference type="SAM" id="Coils"/>
    </source>
</evidence>
<dbReference type="EC" id="3.6.1.-" evidence="8"/>
<dbReference type="InterPro" id="IPR057342">
    <property type="entry name" value="DEXDc_RapA"/>
</dbReference>
<dbReference type="Pfam" id="PF00176">
    <property type="entry name" value="SNF2-rel_dom"/>
    <property type="match status" value="1"/>
</dbReference>
<name>A0A090CYM4_9BACT</name>
<dbReference type="SMART" id="SM00490">
    <property type="entry name" value="HELICc"/>
    <property type="match status" value="1"/>
</dbReference>
<dbReference type="PANTHER" id="PTHR10799">
    <property type="entry name" value="SNF2/RAD54 HELICASE FAMILY"/>
    <property type="match status" value="1"/>
</dbReference>
<evidence type="ECO:0000256" key="2">
    <source>
        <dbReference type="ARBA" id="ARBA00022801"/>
    </source>
</evidence>
<keyword evidence="3 8" id="KW-0347">Helicase</keyword>
<dbReference type="RefSeq" id="WP_041017046.1">
    <property type="nucleotide sequence ID" value="NZ_CCEJ010000003.1"/>
</dbReference>
<keyword evidence="4" id="KW-0067">ATP-binding</keyword>
<dbReference type="Proteomes" id="UP000031552">
    <property type="component" value="Unassembled WGS sequence"/>
</dbReference>
<dbReference type="Pfam" id="PF00271">
    <property type="entry name" value="Helicase_C"/>
    <property type="match status" value="1"/>
</dbReference>
<dbReference type="GO" id="GO:0016787">
    <property type="term" value="F:hydrolase activity"/>
    <property type="evidence" value="ECO:0007669"/>
    <property type="project" value="UniProtKB-KW"/>
</dbReference>
<dbReference type="InterPro" id="IPR027417">
    <property type="entry name" value="P-loop_NTPase"/>
</dbReference>
<feature type="coiled-coil region" evidence="5">
    <location>
        <begin position="915"/>
        <end position="943"/>
    </location>
</feature>
<evidence type="ECO:0000256" key="1">
    <source>
        <dbReference type="ARBA" id="ARBA00022741"/>
    </source>
</evidence>
<evidence type="ECO:0000259" key="6">
    <source>
        <dbReference type="PROSITE" id="PS51192"/>
    </source>
</evidence>
<dbReference type="InterPro" id="IPR000330">
    <property type="entry name" value="SNF2_N"/>
</dbReference>
<gene>
    <name evidence="8" type="ORF">CSEC_0750</name>
</gene>
<dbReference type="eggNOG" id="COG0553">
    <property type="taxonomic scope" value="Bacteria"/>
</dbReference>
<keyword evidence="1" id="KW-0547">Nucleotide-binding</keyword>
<reference evidence="8" key="2">
    <citation type="submission" date="2014-09" db="EMBL/GenBank/DDBJ databases">
        <title>Criblamydia sequanensis harbors a mega-plasmid encoding arsenite resistance.</title>
        <authorList>
            <person name="Bertelli C."/>
            <person name="Goesmann A."/>
            <person name="Greub G."/>
        </authorList>
    </citation>
    <scope>NUCLEOTIDE SEQUENCE [LARGE SCALE GENOMIC DNA]</scope>
    <source>
        <strain evidence="8">CRIB-18</strain>
    </source>
</reference>
<reference evidence="8" key="1">
    <citation type="submission" date="2013-12" db="EMBL/GenBank/DDBJ databases">
        <authorList>
            <person name="Linke B."/>
        </authorList>
    </citation>
    <scope>NUCLEOTIDE SEQUENCE [LARGE SCALE GENOMIC DNA]</scope>
    <source>
        <strain evidence="8">CRIB-18</strain>
    </source>
</reference>
<comment type="caution">
    <text evidence="8">The sequence shown here is derived from an EMBL/GenBank/DDBJ whole genome shotgun (WGS) entry which is preliminary data.</text>
</comment>
<sequence>MNFTNYHTQFFAHQLTRRFSSNDSQKLASALFDAKVDLNPHQVEAALFAFKSPLSKGAILADEVGLGKTIEAGLVIAQKWSERKRRILIIGPASLRQQWLQEIQEKFYIPAMILEAKNYKELKRNGCRQPFNDSEKEQIIITSYNFAVSKAEDLSNICWDLVVIDEAHRLRNVYKAGNKTGKAIKTALQGSPKILLTATPLQNSLSELYGLVSIIDDHAFGDFKIFNNHFSKLEDSEKYILLKSRLKSICHRTLRRQVREYINYTNRIPILQRFDPTWEEQKLYENVSEYLRRSELRALPPGQKKLMILVYRRLLASSSYAIAGGLNSLIKNLEKQIGIPKKNETLIEEIGQDYESFSETADEWEEIVSDTTSSINKDDQQAILNEINDLKAFRDLAQSIKENSRGRALLVALKTAFSKAKEIGAAEKVIIFTESRKTQNYLTELLSNAGFSNELVLFNGSNTDHRCNEIYKDWCKRNAGSDKVTGLKTSDMRSALVDEFRESAKIMIATEAAAEGINLQFCSIVVNYDLPWNPQKIEQRIGRCHRYGQKHDVVVINFLNEKNAAEERVYELLNEKFKLFEGVFGASDEVLGAIESGVDIEKRIVDIIQNCRTTEEIEEEFQKFRRDVDGRINQAMKDTRKKLLENFDAAVHERLKVNLRESCEYIGSYERLLWDLTRHELKAKADFNFNELSFCLNKKIQTCDEIPIGKYKLGKEREDVHRYRIGHPLAQYLIKQAISRKLPGAHMIVHYTKKGPKSAALDSLVGSKGILGLVKLRIDGDDAEDHLILCGRTDQNVPLTEEQVRRIFDYSATIQSEEDLRWPLHFEEQTKAKRQMIIDQLTIRQVSWFDDENDKLDNWANDQRLSHKANLEKMDDEIKELKKASRQTKIIQDKIDLQRKIKHLDSRRHEAWRVLDEMRQRINQQKDKLLNEAEEKLKNKVTEEQIFILRWELI</sequence>
<dbReference type="SUPFAM" id="SSF52540">
    <property type="entry name" value="P-loop containing nucleoside triphosphate hydrolases"/>
    <property type="match status" value="2"/>
</dbReference>
<dbReference type="PROSITE" id="PS51194">
    <property type="entry name" value="HELICASE_CTER"/>
    <property type="match status" value="1"/>
</dbReference>
<dbReference type="PROSITE" id="PS51192">
    <property type="entry name" value="HELICASE_ATP_BIND_1"/>
    <property type="match status" value="1"/>
</dbReference>
<dbReference type="InterPro" id="IPR014001">
    <property type="entry name" value="Helicase_ATP-bd"/>
</dbReference>
<dbReference type="InterPro" id="IPR049730">
    <property type="entry name" value="SNF2/RAD54-like_C"/>
</dbReference>
<proteinExistence type="predicted"/>
<dbReference type="SMART" id="SM00487">
    <property type="entry name" value="DEXDc"/>
    <property type="match status" value="1"/>
</dbReference>
<feature type="domain" description="Helicase C-terminal" evidence="7">
    <location>
        <begin position="412"/>
        <end position="591"/>
    </location>
</feature>
<protein>
    <submittedName>
        <fullName evidence="8">SNF2-family helicase</fullName>
        <ecNumber evidence="8">3.6.1.-</ecNumber>
    </submittedName>
</protein>
<dbReference type="STRING" id="1437425.CSEC_0750"/>
<evidence type="ECO:0000256" key="3">
    <source>
        <dbReference type="ARBA" id="ARBA00022806"/>
    </source>
</evidence>
<accession>A0A090CYM4</accession>
<dbReference type="InterPro" id="IPR001650">
    <property type="entry name" value="Helicase_C-like"/>
</dbReference>
<evidence type="ECO:0000313" key="9">
    <source>
        <dbReference type="Proteomes" id="UP000031552"/>
    </source>
</evidence>
<dbReference type="EMBL" id="CCEJ010000003">
    <property type="protein sequence ID" value="CDR33581.1"/>
    <property type="molecule type" value="Genomic_DNA"/>
</dbReference>
<dbReference type="GO" id="GO:0005524">
    <property type="term" value="F:ATP binding"/>
    <property type="evidence" value="ECO:0007669"/>
    <property type="project" value="UniProtKB-KW"/>
</dbReference>
<dbReference type="CDD" id="cd18793">
    <property type="entry name" value="SF2_C_SNF"/>
    <property type="match status" value="1"/>
</dbReference>
<evidence type="ECO:0000259" key="7">
    <source>
        <dbReference type="PROSITE" id="PS51194"/>
    </source>
</evidence>
<organism evidence="8 9">
    <name type="scientific">Candidatus Criblamydia sequanensis CRIB-18</name>
    <dbReference type="NCBI Taxonomy" id="1437425"/>
    <lineage>
        <taxon>Bacteria</taxon>
        <taxon>Pseudomonadati</taxon>
        <taxon>Chlamydiota</taxon>
        <taxon>Chlamydiia</taxon>
        <taxon>Parachlamydiales</taxon>
        <taxon>Candidatus Criblamydiaceae</taxon>
        <taxon>Candidatus Criblamydia</taxon>
    </lineage>
</organism>
<keyword evidence="9" id="KW-1185">Reference proteome</keyword>